<dbReference type="RefSeq" id="WP_270884512.1">
    <property type="nucleotide sequence ID" value="NZ_JAQFVF010000071.1"/>
</dbReference>
<organism evidence="11 12">
    <name type="scientific">Paenibacillus aestuarii</name>
    <dbReference type="NCBI Taxonomy" id="516965"/>
    <lineage>
        <taxon>Bacteria</taxon>
        <taxon>Bacillati</taxon>
        <taxon>Bacillota</taxon>
        <taxon>Bacilli</taxon>
        <taxon>Bacillales</taxon>
        <taxon>Paenibacillaceae</taxon>
        <taxon>Paenibacillus</taxon>
    </lineage>
</organism>
<keyword evidence="3" id="KW-0813">Transport</keyword>
<dbReference type="PANTHER" id="PTHR43562">
    <property type="entry name" value="NAPA-TYPE SODIUM/HYDROGEN ANTIPORTER"/>
    <property type="match status" value="1"/>
</dbReference>
<evidence type="ECO:0000256" key="2">
    <source>
        <dbReference type="ARBA" id="ARBA00005551"/>
    </source>
</evidence>
<dbReference type="Gene3D" id="1.20.1530.20">
    <property type="match status" value="1"/>
</dbReference>
<accession>A0ABW0K9G8</accession>
<feature type="transmembrane region" description="Helical" evidence="9">
    <location>
        <begin position="189"/>
        <end position="210"/>
    </location>
</feature>
<reference evidence="12" key="1">
    <citation type="journal article" date="2019" name="Int. J. Syst. Evol. Microbiol.">
        <title>The Global Catalogue of Microorganisms (GCM) 10K type strain sequencing project: providing services to taxonomists for standard genome sequencing and annotation.</title>
        <authorList>
            <consortium name="The Broad Institute Genomics Platform"/>
            <consortium name="The Broad Institute Genome Sequencing Center for Infectious Disease"/>
            <person name="Wu L."/>
            <person name="Ma J."/>
        </authorList>
    </citation>
    <scope>NUCLEOTIDE SEQUENCE [LARGE SCALE GENOMIC DNA]</scope>
    <source>
        <strain evidence="12">KACC 11904</strain>
    </source>
</reference>
<dbReference type="Proteomes" id="UP001596044">
    <property type="component" value="Unassembled WGS sequence"/>
</dbReference>
<keyword evidence="8 9" id="KW-0472">Membrane</keyword>
<feature type="domain" description="Cation/H+ exchanger transmembrane" evidence="10">
    <location>
        <begin position="16"/>
        <end position="385"/>
    </location>
</feature>
<feature type="transmembrane region" description="Helical" evidence="9">
    <location>
        <begin position="275"/>
        <end position="293"/>
    </location>
</feature>
<evidence type="ECO:0000256" key="9">
    <source>
        <dbReference type="SAM" id="Phobius"/>
    </source>
</evidence>
<feature type="transmembrane region" description="Helical" evidence="9">
    <location>
        <begin position="369"/>
        <end position="387"/>
    </location>
</feature>
<feature type="transmembrane region" description="Helical" evidence="9">
    <location>
        <begin position="6"/>
        <end position="24"/>
    </location>
</feature>
<evidence type="ECO:0000313" key="12">
    <source>
        <dbReference type="Proteomes" id="UP001596044"/>
    </source>
</evidence>
<protein>
    <submittedName>
        <fullName evidence="11">Cation:proton antiporter</fullName>
    </submittedName>
</protein>
<comment type="similarity">
    <text evidence="2">Belongs to the monovalent cation:proton antiporter 2 (CPA2) transporter (TC 2.A.37) family.</text>
</comment>
<sequence>MEWQGTLQPLFWLLFVMFTLQIMLKKVKLPAILIYILVGIVISYTHIWPYQDGQINWLNGVSQFGLYYLMFLSGLEIDVSLLRFKRGSNRLNNPLVVALLIFLGTMALAFLIGLRIHQIDPAVQTWMIMLILLTTSLGIVMPVLKDNGVIHSYYGQILLTSAILADLVTVIVLSVLSGSYQSGLQLRSALVGILIPVFMISFLVLTKVRSTVFWKKQIREDSLAKLQGVLAIIALYGIFTDLSGSEPILGSFLAGLLLSNFMTSSQTQLKNHLELLGYGFLIPVFFVMVGYNFKLDEFLANKQSWAWVPILTAAAYVVKLVPMLCLGPMLGFRKAIAGGFLLSSRLTLIVVAASIGTKLGVVPREVENAILVVAIITSVFSPILFTLGQSEIA</sequence>
<keyword evidence="6 9" id="KW-1133">Transmembrane helix</keyword>
<dbReference type="EMBL" id="JBHSMJ010000018">
    <property type="protein sequence ID" value="MFC5449438.1"/>
    <property type="molecule type" value="Genomic_DNA"/>
</dbReference>
<evidence type="ECO:0000256" key="5">
    <source>
        <dbReference type="ARBA" id="ARBA00022692"/>
    </source>
</evidence>
<feature type="transmembrane region" description="Helical" evidence="9">
    <location>
        <begin position="222"/>
        <end position="239"/>
    </location>
</feature>
<evidence type="ECO:0000256" key="8">
    <source>
        <dbReference type="ARBA" id="ARBA00023136"/>
    </source>
</evidence>
<keyword evidence="4" id="KW-0050">Antiport</keyword>
<proteinExistence type="inferred from homology"/>
<dbReference type="PANTHER" id="PTHR43562:SF1">
    <property type="entry name" value="NA(+)_H(+) ANTIPORTER YJBQ-RELATED"/>
    <property type="match status" value="1"/>
</dbReference>
<evidence type="ECO:0000256" key="7">
    <source>
        <dbReference type="ARBA" id="ARBA00023065"/>
    </source>
</evidence>
<comment type="subcellular location">
    <subcellularLocation>
        <location evidence="1">Membrane</location>
        <topology evidence="1">Multi-pass membrane protein</topology>
    </subcellularLocation>
</comment>
<gene>
    <name evidence="11" type="ORF">ACFPOG_14305</name>
</gene>
<evidence type="ECO:0000256" key="1">
    <source>
        <dbReference type="ARBA" id="ARBA00004141"/>
    </source>
</evidence>
<keyword evidence="7" id="KW-0406">Ion transport</keyword>
<feature type="transmembrane region" description="Helical" evidence="9">
    <location>
        <begin position="123"/>
        <end position="144"/>
    </location>
</feature>
<dbReference type="Pfam" id="PF00999">
    <property type="entry name" value="Na_H_Exchanger"/>
    <property type="match status" value="1"/>
</dbReference>
<evidence type="ECO:0000256" key="4">
    <source>
        <dbReference type="ARBA" id="ARBA00022449"/>
    </source>
</evidence>
<evidence type="ECO:0000256" key="3">
    <source>
        <dbReference type="ARBA" id="ARBA00022448"/>
    </source>
</evidence>
<feature type="transmembrane region" description="Helical" evidence="9">
    <location>
        <begin position="338"/>
        <end position="357"/>
    </location>
</feature>
<feature type="transmembrane region" description="Helical" evidence="9">
    <location>
        <begin position="96"/>
        <end position="117"/>
    </location>
</feature>
<feature type="transmembrane region" description="Helical" evidence="9">
    <location>
        <begin position="156"/>
        <end position="177"/>
    </location>
</feature>
<dbReference type="InterPro" id="IPR006153">
    <property type="entry name" value="Cation/H_exchanger_TM"/>
</dbReference>
<name>A0ABW0K9G8_9BACL</name>
<feature type="transmembrane region" description="Helical" evidence="9">
    <location>
        <begin position="305"/>
        <end position="326"/>
    </location>
</feature>
<keyword evidence="5 9" id="KW-0812">Transmembrane</keyword>
<feature type="transmembrane region" description="Helical" evidence="9">
    <location>
        <begin position="31"/>
        <end position="50"/>
    </location>
</feature>
<evidence type="ECO:0000259" key="10">
    <source>
        <dbReference type="Pfam" id="PF00999"/>
    </source>
</evidence>
<feature type="transmembrane region" description="Helical" evidence="9">
    <location>
        <begin position="65"/>
        <end position="84"/>
    </location>
</feature>
<comment type="caution">
    <text evidence="11">The sequence shown here is derived from an EMBL/GenBank/DDBJ whole genome shotgun (WGS) entry which is preliminary data.</text>
</comment>
<dbReference type="InterPro" id="IPR038770">
    <property type="entry name" value="Na+/solute_symporter_sf"/>
</dbReference>
<evidence type="ECO:0000256" key="6">
    <source>
        <dbReference type="ARBA" id="ARBA00022989"/>
    </source>
</evidence>
<keyword evidence="12" id="KW-1185">Reference proteome</keyword>
<evidence type="ECO:0000313" key="11">
    <source>
        <dbReference type="EMBL" id="MFC5449438.1"/>
    </source>
</evidence>